<dbReference type="OrthoDB" id="1684580at2"/>
<name>I9LHT0_9FIRM</name>
<sequence>MVYEMMRAMAGPYICSVVDSYIAHQDVLNSVVVAGGLTWRVYKQKYWKRIRPKEKQKETFFSRI</sequence>
<comment type="caution">
    <text evidence="1">The sequence shown here is derived from an EMBL/GenBank/DDBJ whole genome shotgun (WGS) entry which is preliminary data.</text>
</comment>
<gene>
    <name evidence="1" type="ORF">FB4_2511</name>
</gene>
<keyword evidence="2" id="KW-1185">Reference proteome</keyword>
<evidence type="ECO:0000313" key="2">
    <source>
        <dbReference type="Proteomes" id="UP000004324"/>
    </source>
</evidence>
<evidence type="ECO:0000313" key="1">
    <source>
        <dbReference type="EMBL" id="EIW20079.1"/>
    </source>
</evidence>
<protein>
    <submittedName>
        <fullName evidence="1">Uncharacterized protein</fullName>
    </submittedName>
</protein>
<organism evidence="1 2">
    <name type="scientific">Pelosinus fermentans B4</name>
    <dbReference type="NCBI Taxonomy" id="1149862"/>
    <lineage>
        <taxon>Bacteria</taxon>
        <taxon>Bacillati</taxon>
        <taxon>Bacillota</taxon>
        <taxon>Negativicutes</taxon>
        <taxon>Selenomonadales</taxon>
        <taxon>Sporomusaceae</taxon>
        <taxon>Pelosinus</taxon>
    </lineage>
</organism>
<dbReference type="AlphaFoldDB" id="I9LHT0"/>
<dbReference type="RefSeq" id="WP_007931544.1">
    <property type="nucleotide sequence ID" value="NZ_AKVJ01000010.1"/>
</dbReference>
<dbReference type="EMBL" id="AKVJ01000010">
    <property type="protein sequence ID" value="EIW20079.1"/>
    <property type="molecule type" value="Genomic_DNA"/>
</dbReference>
<dbReference type="Proteomes" id="UP000004324">
    <property type="component" value="Unassembled WGS sequence"/>
</dbReference>
<proteinExistence type="predicted"/>
<reference evidence="1 2" key="1">
    <citation type="journal article" date="2012" name="J. Bacteriol.">
        <title>Draft Genome Sequences for Two Metal-Reducing Pelosinus fermentans Strains Isolated from a Cr(VI)-Contaminated Site and for Type Strain R7.</title>
        <authorList>
            <person name="Brown S.D."/>
            <person name="Podar M."/>
            <person name="Klingeman D.M."/>
            <person name="Johnson C.M."/>
            <person name="Yang Z.K."/>
            <person name="Utturkar S.M."/>
            <person name="Land M.L."/>
            <person name="Mosher J.J."/>
            <person name="Hurt R.A.Jr."/>
            <person name="Phelps T.J."/>
            <person name="Palumbo A.V."/>
            <person name="Arkin A.P."/>
            <person name="Hazen T.C."/>
            <person name="Elias D.A."/>
        </authorList>
    </citation>
    <scope>NUCLEOTIDE SEQUENCE [LARGE SCALE GENOMIC DNA]</scope>
    <source>
        <strain evidence="1 2">B4</strain>
    </source>
</reference>
<accession>I9LHT0</accession>
<dbReference type="PATRIC" id="fig|1149862.3.peg.798"/>